<evidence type="ECO:0000259" key="1">
    <source>
        <dbReference type="Pfam" id="PF08769"/>
    </source>
</evidence>
<dbReference type="Proteomes" id="UP000029585">
    <property type="component" value="Unassembled WGS sequence"/>
</dbReference>
<dbReference type="GO" id="GO:0005737">
    <property type="term" value="C:cytoplasm"/>
    <property type="evidence" value="ECO:0007669"/>
    <property type="project" value="InterPro"/>
</dbReference>
<organism evidence="2 3">
    <name type="scientific">Flavonifractor plautii 1_3_50AFAA</name>
    <dbReference type="NCBI Taxonomy" id="742738"/>
    <lineage>
        <taxon>Bacteria</taxon>
        <taxon>Bacillati</taxon>
        <taxon>Bacillota</taxon>
        <taxon>Clostridia</taxon>
        <taxon>Eubacteriales</taxon>
        <taxon>Oscillospiraceae</taxon>
        <taxon>Flavonifractor</taxon>
    </lineage>
</organism>
<dbReference type="GO" id="GO:0042173">
    <property type="term" value="P:regulation of sporulation resulting in formation of a cellular spore"/>
    <property type="evidence" value="ECO:0007669"/>
    <property type="project" value="InterPro"/>
</dbReference>
<feature type="domain" description="Sporulation initiation factor Spo0A C-terminal" evidence="1">
    <location>
        <begin position="10"/>
        <end position="105"/>
    </location>
</feature>
<dbReference type="GO" id="GO:0005509">
    <property type="term" value="F:calcium ion binding"/>
    <property type="evidence" value="ECO:0007669"/>
    <property type="project" value="InterPro"/>
</dbReference>
<dbReference type="PATRIC" id="fig|742738.3.peg.1697"/>
<dbReference type="InterPro" id="IPR036388">
    <property type="entry name" value="WH-like_DNA-bd_sf"/>
</dbReference>
<dbReference type="GO" id="GO:0003677">
    <property type="term" value="F:DNA binding"/>
    <property type="evidence" value="ECO:0007669"/>
    <property type="project" value="InterPro"/>
</dbReference>
<dbReference type="HOGENOM" id="CLU_072509_2_1_9"/>
<sequence length="117" mass="13358">MKIYSEDAYHLLHRLGATANYTGFSYLVRALQLCAEEPERLLLVTKWLYPDVAKQYGTNWKAVERNIRTVGRVIWNSNRPLLEDLARRELSQKPCTAQLLAILHASLLPSGSSTDEE</sequence>
<dbReference type="InterPro" id="IPR016032">
    <property type="entry name" value="Sig_transdc_resp-reg_C-effctor"/>
</dbReference>
<proteinExistence type="predicted"/>
<dbReference type="Pfam" id="PF08769">
    <property type="entry name" value="Spo0A_C"/>
    <property type="match status" value="1"/>
</dbReference>
<dbReference type="InterPro" id="IPR014879">
    <property type="entry name" value="Spo0A_C"/>
</dbReference>
<name>A0A096B9U6_FLAPL</name>
<accession>A0A096B9U6</accession>
<evidence type="ECO:0000313" key="2">
    <source>
        <dbReference type="EMBL" id="KGF55815.1"/>
    </source>
</evidence>
<evidence type="ECO:0000313" key="3">
    <source>
        <dbReference type="Proteomes" id="UP000029585"/>
    </source>
</evidence>
<dbReference type="SUPFAM" id="SSF46894">
    <property type="entry name" value="C-terminal effector domain of the bipartite response regulators"/>
    <property type="match status" value="1"/>
</dbReference>
<protein>
    <recommendedName>
        <fullName evidence="1">Sporulation initiation factor Spo0A C-terminal domain-containing protein</fullName>
    </recommendedName>
</protein>
<dbReference type="EMBL" id="ADLO01000054">
    <property type="protein sequence ID" value="KGF55815.1"/>
    <property type="molecule type" value="Genomic_DNA"/>
</dbReference>
<reference evidence="2 3" key="1">
    <citation type="submission" date="2011-08" db="EMBL/GenBank/DDBJ databases">
        <title>The Genome Sequence of Clostridium orbiscindens 1_3_50AFAA.</title>
        <authorList>
            <consortium name="The Broad Institute Genome Sequencing Platform"/>
            <person name="Earl A."/>
            <person name="Ward D."/>
            <person name="Feldgarden M."/>
            <person name="Gevers D."/>
            <person name="Daigneault M."/>
            <person name="Strauss J."/>
            <person name="Allen-Vercoe E."/>
            <person name="Young S.K."/>
            <person name="Zeng Q."/>
            <person name="Gargeya S."/>
            <person name="Fitzgerald M."/>
            <person name="Haas B."/>
            <person name="Abouelleil A."/>
            <person name="Alvarado L."/>
            <person name="Arachchi H.M."/>
            <person name="Berlin A."/>
            <person name="Brown A."/>
            <person name="Chapman S.B."/>
            <person name="Chen Z."/>
            <person name="Dunbar C."/>
            <person name="Freedman E."/>
            <person name="Gearin G."/>
            <person name="Gellesch M."/>
            <person name="Goldberg J."/>
            <person name="Griggs A."/>
            <person name="Gujja S."/>
            <person name="Heiman D."/>
            <person name="Howarth C."/>
            <person name="Larson L."/>
            <person name="Lui A."/>
            <person name="MacDonald P.J.P."/>
            <person name="Montmayeur A."/>
            <person name="Murphy C."/>
            <person name="Neiman D."/>
            <person name="Pearson M."/>
            <person name="Priest M."/>
            <person name="Roberts A."/>
            <person name="Saif S."/>
            <person name="Shea T."/>
            <person name="Shenoy N."/>
            <person name="Sisk P."/>
            <person name="Stolte C."/>
            <person name="Sykes S."/>
            <person name="Wortman J."/>
            <person name="Nusbaum C."/>
            <person name="Birren B."/>
        </authorList>
    </citation>
    <scope>NUCLEOTIDE SEQUENCE [LARGE SCALE GENOMIC DNA]</scope>
    <source>
        <strain evidence="2 3">1_3_50AFAA</strain>
    </source>
</reference>
<gene>
    <name evidence="2" type="ORF">HMPREF9460_01649</name>
</gene>
<dbReference type="eggNOG" id="COG0745">
    <property type="taxonomic scope" value="Bacteria"/>
</dbReference>
<dbReference type="AlphaFoldDB" id="A0A096B9U6"/>
<dbReference type="GO" id="GO:0003700">
    <property type="term" value="F:DNA-binding transcription factor activity"/>
    <property type="evidence" value="ECO:0007669"/>
    <property type="project" value="InterPro"/>
</dbReference>
<keyword evidence="3" id="KW-1185">Reference proteome</keyword>
<comment type="caution">
    <text evidence="2">The sequence shown here is derived from an EMBL/GenBank/DDBJ whole genome shotgun (WGS) entry which is preliminary data.</text>
</comment>
<dbReference type="RefSeq" id="WP_044940360.1">
    <property type="nucleotide sequence ID" value="NZ_KN174162.1"/>
</dbReference>
<dbReference type="Gene3D" id="1.10.10.10">
    <property type="entry name" value="Winged helix-like DNA-binding domain superfamily/Winged helix DNA-binding domain"/>
    <property type="match status" value="1"/>
</dbReference>